<evidence type="ECO:0000256" key="3">
    <source>
        <dbReference type="ARBA" id="ARBA00022801"/>
    </source>
</evidence>
<name>A0A9J6FZL6_HAELO</name>
<gene>
    <name evidence="6" type="ORF">HPB48_010640</name>
</gene>
<keyword evidence="7" id="KW-1185">Reference proteome</keyword>
<feature type="domain" description="Carboxylesterase type B" evidence="5">
    <location>
        <begin position="1"/>
        <end position="332"/>
    </location>
</feature>
<dbReference type="AlphaFoldDB" id="A0A9J6FZL6"/>
<dbReference type="VEuPathDB" id="VectorBase:HLOH_054330"/>
<dbReference type="Gene3D" id="3.40.50.1820">
    <property type="entry name" value="alpha/beta hydrolase"/>
    <property type="match status" value="1"/>
</dbReference>
<dbReference type="InterPro" id="IPR002018">
    <property type="entry name" value="CarbesteraseB"/>
</dbReference>
<reference evidence="6 7" key="1">
    <citation type="journal article" date="2020" name="Cell">
        <title>Large-Scale Comparative Analyses of Tick Genomes Elucidate Their Genetic Diversity and Vector Capacities.</title>
        <authorList>
            <consortium name="Tick Genome and Microbiome Consortium (TIGMIC)"/>
            <person name="Jia N."/>
            <person name="Wang J."/>
            <person name="Shi W."/>
            <person name="Du L."/>
            <person name="Sun Y."/>
            <person name="Zhan W."/>
            <person name="Jiang J.F."/>
            <person name="Wang Q."/>
            <person name="Zhang B."/>
            <person name="Ji P."/>
            <person name="Bell-Sakyi L."/>
            <person name="Cui X.M."/>
            <person name="Yuan T.T."/>
            <person name="Jiang B.G."/>
            <person name="Yang W.F."/>
            <person name="Lam T.T."/>
            <person name="Chang Q.C."/>
            <person name="Ding S.J."/>
            <person name="Wang X.J."/>
            <person name="Zhu J.G."/>
            <person name="Ruan X.D."/>
            <person name="Zhao L."/>
            <person name="Wei J.T."/>
            <person name="Ye R.Z."/>
            <person name="Que T.C."/>
            <person name="Du C.H."/>
            <person name="Zhou Y.H."/>
            <person name="Cheng J.X."/>
            <person name="Dai P.F."/>
            <person name="Guo W.B."/>
            <person name="Han X.H."/>
            <person name="Huang E.J."/>
            <person name="Li L.F."/>
            <person name="Wei W."/>
            <person name="Gao Y.C."/>
            <person name="Liu J.Z."/>
            <person name="Shao H.Z."/>
            <person name="Wang X."/>
            <person name="Wang C.C."/>
            <person name="Yang T.C."/>
            <person name="Huo Q.B."/>
            <person name="Li W."/>
            <person name="Chen H.Y."/>
            <person name="Chen S.E."/>
            <person name="Zhou L.G."/>
            <person name="Ni X.B."/>
            <person name="Tian J.H."/>
            <person name="Sheng Y."/>
            <person name="Liu T."/>
            <person name="Pan Y.S."/>
            <person name="Xia L.Y."/>
            <person name="Li J."/>
            <person name="Zhao F."/>
            <person name="Cao W.C."/>
        </authorList>
    </citation>
    <scope>NUCLEOTIDE SEQUENCE [LARGE SCALE GENOMIC DNA]</scope>
    <source>
        <strain evidence="6">HaeL-2018</strain>
    </source>
</reference>
<dbReference type="GO" id="GO:0019695">
    <property type="term" value="P:choline metabolic process"/>
    <property type="evidence" value="ECO:0007669"/>
    <property type="project" value="TreeGrafter"/>
</dbReference>
<dbReference type="GO" id="GO:0005886">
    <property type="term" value="C:plasma membrane"/>
    <property type="evidence" value="ECO:0007669"/>
    <property type="project" value="TreeGrafter"/>
</dbReference>
<evidence type="ECO:0000313" key="6">
    <source>
        <dbReference type="EMBL" id="KAH9368179.1"/>
    </source>
</evidence>
<dbReference type="GO" id="GO:0006581">
    <property type="term" value="P:acetylcholine catabolic process"/>
    <property type="evidence" value="ECO:0007669"/>
    <property type="project" value="TreeGrafter"/>
</dbReference>
<proteinExistence type="inferred from homology"/>
<sequence length="332" mass="37339">MFGYFDADDKSGPGNMALWDQILILRWVQRNIKKFGGNPELVTMFGESSGAMDIHLHLMSPFSVGLFNRVFLMSGTEIIQGGMNSVYESISIGNKVSAVLGCADAFQDLTTKTERVLECLRHAPADDIVNATDEATAPKLLAFFPTYKTEFVPYLPSDSMEKGLFQRVDAMISVVVNEGAFAYLLQPNEMLLQDDLSGYATDQFTAAVYNLLYQWLKDNIFRLATGELRNCTQCDKAGLRQASSDFMGNHYYYCPTRFFSEAYAAHGGTVYGSVFGHRSKKSTLPEWMYTTHMEDIPYYFGIPFLEAENYTDEDRELSAYVMKALVTFGRHG</sequence>
<dbReference type="SUPFAM" id="SSF53474">
    <property type="entry name" value="alpha/beta-Hydrolases"/>
    <property type="match status" value="1"/>
</dbReference>
<protein>
    <recommendedName>
        <fullName evidence="5">Carboxylesterase type B domain-containing protein</fullName>
    </recommendedName>
</protein>
<evidence type="ECO:0000256" key="2">
    <source>
        <dbReference type="ARBA" id="ARBA00022487"/>
    </source>
</evidence>
<dbReference type="InterPro" id="IPR029058">
    <property type="entry name" value="AB_hydrolase_fold"/>
</dbReference>
<accession>A0A9J6FZL6</accession>
<evidence type="ECO:0000259" key="5">
    <source>
        <dbReference type="Pfam" id="PF00135"/>
    </source>
</evidence>
<dbReference type="Pfam" id="PF00135">
    <property type="entry name" value="COesterase"/>
    <property type="match status" value="1"/>
</dbReference>
<comment type="caution">
    <text evidence="6">The sequence shown here is derived from an EMBL/GenBank/DDBJ whole genome shotgun (WGS) entry which is preliminary data.</text>
</comment>
<dbReference type="GO" id="GO:0003990">
    <property type="term" value="F:acetylcholinesterase activity"/>
    <property type="evidence" value="ECO:0007669"/>
    <property type="project" value="TreeGrafter"/>
</dbReference>
<evidence type="ECO:0000256" key="4">
    <source>
        <dbReference type="ARBA" id="ARBA00023180"/>
    </source>
</evidence>
<keyword evidence="2" id="KW-0719">Serine esterase</keyword>
<dbReference type="InterPro" id="IPR050654">
    <property type="entry name" value="AChE-related_enzymes"/>
</dbReference>
<organism evidence="6 7">
    <name type="scientific">Haemaphysalis longicornis</name>
    <name type="common">Bush tick</name>
    <dbReference type="NCBI Taxonomy" id="44386"/>
    <lineage>
        <taxon>Eukaryota</taxon>
        <taxon>Metazoa</taxon>
        <taxon>Ecdysozoa</taxon>
        <taxon>Arthropoda</taxon>
        <taxon>Chelicerata</taxon>
        <taxon>Arachnida</taxon>
        <taxon>Acari</taxon>
        <taxon>Parasitiformes</taxon>
        <taxon>Ixodida</taxon>
        <taxon>Ixodoidea</taxon>
        <taxon>Ixodidae</taxon>
        <taxon>Haemaphysalinae</taxon>
        <taxon>Haemaphysalis</taxon>
    </lineage>
</organism>
<dbReference type="EMBL" id="JABSTR010000004">
    <property type="protein sequence ID" value="KAH9368179.1"/>
    <property type="molecule type" value="Genomic_DNA"/>
</dbReference>
<keyword evidence="3" id="KW-0378">Hydrolase</keyword>
<dbReference type="PANTHER" id="PTHR43918">
    <property type="entry name" value="ACETYLCHOLINESTERASE"/>
    <property type="match status" value="1"/>
</dbReference>
<dbReference type="Proteomes" id="UP000821853">
    <property type="component" value="Chromosome 2"/>
</dbReference>
<dbReference type="OrthoDB" id="19653at2759"/>
<keyword evidence="4" id="KW-0325">Glycoprotein</keyword>
<evidence type="ECO:0000256" key="1">
    <source>
        <dbReference type="ARBA" id="ARBA00005964"/>
    </source>
</evidence>
<evidence type="ECO:0000313" key="7">
    <source>
        <dbReference type="Proteomes" id="UP000821853"/>
    </source>
</evidence>
<dbReference type="GO" id="GO:0005615">
    <property type="term" value="C:extracellular space"/>
    <property type="evidence" value="ECO:0007669"/>
    <property type="project" value="TreeGrafter"/>
</dbReference>
<dbReference type="PANTHER" id="PTHR43918:SF4">
    <property type="entry name" value="CARBOXYLIC ESTER HYDROLASE"/>
    <property type="match status" value="1"/>
</dbReference>
<comment type="similarity">
    <text evidence="1">Belongs to the type-B carboxylesterase/lipase family.</text>
</comment>